<dbReference type="AlphaFoldDB" id="A0AAT9HZM9"/>
<reference evidence="2" key="1">
    <citation type="submission" date="2024-06" db="EMBL/GenBank/DDBJ databases">
        <authorList>
            <consortium name="consrtm"/>
            <person name="Uemura M."/>
            <person name="Terahara T."/>
        </authorList>
    </citation>
    <scope>NUCLEOTIDE SEQUENCE</scope>
    <source>
        <strain evidence="2">KM77-8</strain>
    </source>
</reference>
<feature type="region of interest" description="Disordered" evidence="1">
    <location>
        <begin position="92"/>
        <end position="121"/>
    </location>
</feature>
<protein>
    <submittedName>
        <fullName evidence="2">Uncharacterized protein</fullName>
    </submittedName>
</protein>
<evidence type="ECO:0000256" key="1">
    <source>
        <dbReference type="SAM" id="MobiDB-lite"/>
    </source>
</evidence>
<reference evidence="2" key="2">
    <citation type="submission" date="2024-07" db="EMBL/GenBank/DDBJ databases">
        <title>Streptomyces haneummycinica sp. nov., a new antibiotic-producing actinobacterium isolated from marine sediment.</title>
        <authorList>
            <person name="Uemura M."/>
            <person name="Hamada M."/>
            <person name="Hirano S."/>
            <person name="Kobayashi K."/>
            <person name="Ohshiro T."/>
            <person name="Kobayashi T."/>
            <person name="Terahara T."/>
        </authorList>
    </citation>
    <scope>NUCLEOTIDE SEQUENCE</scope>
    <source>
        <strain evidence="2">KM77-8</strain>
    </source>
</reference>
<dbReference type="EMBL" id="AP035768">
    <property type="protein sequence ID" value="BFO22414.1"/>
    <property type="molecule type" value="Genomic_DNA"/>
</dbReference>
<evidence type="ECO:0000313" key="2">
    <source>
        <dbReference type="EMBL" id="BFO22414.1"/>
    </source>
</evidence>
<proteinExistence type="predicted"/>
<accession>A0AAT9HZM9</accession>
<gene>
    <name evidence="2" type="ORF">SHKM778_88020</name>
</gene>
<organism evidence="2">
    <name type="scientific">Streptomyces haneummycinicus</name>
    <dbReference type="NCBI Taxonomy" id="3074435"/>
    <lineage>
        <taxon>Bacteria</taxon>
        <taxon>Bacillati</taxon>
        <taxon>Actinomycetota</taxon>
        <taxon>Actinomycetes</taxon>
        <taxon>Kitasatosporales</taxon>
        <taxon>Streptomycetaceae</taxon>
        <taxon>Streptomyces</taxon>
    </lineage>
</organism>
<feature type="compositionally biased region" description="Basic residues" evidence="1">
    <location>
        <begin position="111"/>
        <end position="121"/>
    </location>
</feature>
<name>A0AAT9HZM9_9ACTN</name>
<sequence length="121" mass="12715">MTAGRPGRCAAPSPGASDFVYVPVEVPHGVREIRVAYTYDRPTVPTGTAGNALDIGVFDERGTELGGRGFRGWSGGARTEFFLRADDATPAISPVPCAPAPGTSRSAPTRSPRRACRTRSP</sequence>